<dbReference type="GO" id="GO:0015276">
    <property type="term" value="F:ligand-gated monoatomic ion channel activity"/>
    <property type="evidence" value="ECO:0007669"/>
    <property type="project" value="InterPro"/>
</dbReference>
<keyword evidence="8" id="KW-0325">Glycoprotein</keyword>
<evidence type="ECO:0000256" key="10">
    <source>
        <dbReference type="SAM" id="SignalP"/>
    </source>
</evidence>
<feature type="transmembrane region" description="Helical" evidence="9">
    <location>
        <begin position="600"/>
        <end position="620"/>
    </location>
</feature>
<sequence>MRLFPGIWLWLISMRTSGFIVDGCESDQAKELVELLIELKTRGLSTFSRVTMFGCSDDKSQVARRLSRALVANSMHELDSNQFSWNLQKSVASTPDHHLLIVLEVDCPSSERLLLEAKNATMFVSPYKWFLISRGCSSVDCVLSKLSELRRNVLPDSELLIWLKQSQRLVSVYKVSAEQGRDWQIEERARSIACDNATFNLLLDDDSAMITSRRRSDLRRTHLKSSLVITDYDSLQHLTDYRNREIDTSSKCNYPWAKFLASMLNATISFKLAPTWGYPRANGTWDGMTGMMQRGEIEFGASHSFVTGERLKVVHYLAGLTTPSHSRFVFRRPALSSVANLFALPFRGSVWIGVLALALLFGFLLYPAMVLEWRRHRDGTIEPRVGDETIVVVGALAQQGFWYEARAASTRVLVLAGLLGFLSLHAAYAANIVALLQSTSSSIKSLKDLLASPLDLGVHDTVFNRYYFKSLGSLEPKIRGAISEKSEWLGLEEGVRRLRRGHFALHAVLGWAYKVVHETFEEDEKCDFEEIDFLNVFEPHMVVAKFSPYKELLRVKALRIRETGMRTREINRLYSTRPRCDAAASSRRFISVGYAECKGAFYALGYGLVVALLLFAAEIAHRRLRLGIRSNRLKR</sequence>
<dbReference type="PANTHER" id="PTHR42643:SF33">
    <property type="entry name" value="GLUTAMATE RECEPTOR 2-LIKE PROTEIN"/>
    <property type="match status" value="1"/>
</dbReference>
<evidence type="ECO:0000256" key="8">
    <source>
        <dbReference type="ARBA" id="ARBA00023180"/>
    </source>
</evidence>
<dbReference type="GO" id="GO:0005886">
    <property type="term" value="C:plasma membrane"/>
    <property type="evidence" value="ECO:0007669"/>
    <property type="project" value="UniProtKB-SubCell"/>
</dbReference>
<dbReference type="SUPFAM" id="SSF53850">
    <property type="entry name" value="Periplasmic binding protein-like II"/>
    <property type="match status" value="1"/>
</dbReference>
<dbReference type="GO" id="GO:0050906">
    <property type="term" value="P:detection of stimulus involved in sensory perception"/>
    <property type="evidence" value="ECO:0007669"/>
    <property type="project" value="UniProtKB-ARBA"/>
</dbReference>
<dbReference type="PANTHER" id="PTHR42643">
    <property type="entry name" value="IONOTROPIC RECEPTOR 20A-RELATED"/>
    <property type="match status" value="1"/>
</dbReference>
<evidence type="ECO:0000256" key="3">
    <source>
        <dbReference type="ARBA" id="ARBA00022475"/>
    </source>
</evidence>
<evidence type="ECO:0000256" key="5">
    <source>
        <dbReference type="ARBA" id="ARBA00022989"/>
    </source>
</evidence>
<dbReference type="Gene3D" id="1.10.287.70">
    <property type="match status" value="1"/>
</dbReference>
<accession>A0A6B9CRM2</accession>
<evidence type="ECO:0000256" key="1">
    <source>
        <dbReference type="ARBA" id="ARBA00004651"/>
    </source>
</evidence>
<keyword evidence="7 12" id="KW-0675">Receptor</keyword>
<keyword evidence="3" id="KW-1003">Cell membrane</keyword>
<evidence type="ECO:0000313" key="12">
    <source>
        <dbReference type="EMBL" id="QGW50289.1"/>
    </source>
</evidence>
<dbReference type="Pfam" id="PF00060">
    <property type="entry name" value="Lig_chan"/>
    <property type="match status" value="1"/>
</dbReference>
<evidence type="ECO:0000256" key="9">
    <source>
        <dbReference type="SAM" id="Phobius"/>
    </source>
</evidence>
<name>A0A6B9CRM2_9HYME</name>
<evidence type="ECO:0000256" key="2">
    <source>
        <dbReference type="ARBA" id="ARBA00008685"/>
    </source>
</evidence>
<feature type="transmembrane region" description="Helical" evidence="9">
    <location>
        <begin position="350"/>
        <end position="371"/>
    </location>
</feature>
<feature type="domain" description="Ionotropic glutamate receptor C-terminal" evidence="11">
    <location>
        <begin position="349"/>
        <end position="608"/>
    </location>
</feature>
<keyword evidence="5 9" id="KW-1133">Transmembrane helix</keyword>
<evidence type="ECO:0000256" key="4">
    <source>
        <dbReference type="ARBA" id="ARBA00022692"/>
    </source>
</evidence>
<comment type="similarity">
    <text evidence="2">Belongs to the glutamate-gated ion channel (TC 1.A.10.1) family.</text>
</comment>
<keyword evidence="6 9" id="KW-0472">Membrane</keyword>
<dbReference type="EMBL" id="MN616797">
    <property type="protein sequence ID" value="QGW50289.1"/>
    <property type="molecule type" value="mRNA"/>
</dbReference>
<reference evidence="12" key="1">
    <citation type="journal article" date="2019" name="Sci. Rep.">
        <title>Full-Length Transcriptome Survey and Expression Analysis of Parasitoid Wasp Chouioia cunea upon Exposure to 1-Dodecene.</title>
        <authorList>
            <person name="Pan L."/>
            <person name="Guo M."/>
            <person name="Jin X."/>
            <person name="Sun Z."/>
            <person name="Jiang H."/>
            <person name="Han J."/>
            <person name="Wang Y."/>
            <person name="Yan C."/>
            <person name="Li M."/>
        </authorList>
    </citation>
    <scope>NUCLEOTIDE SEQUENCE</scope>
</reference>
<comment type="subcellular location">
    <subcellularLocation>
        <location evidence="1">Cell membrane</location>
        <topology evidence="1">Multi-pass membrane protein</topology>
    </subcellularLocation>
</comment>
<organism evidence="12">
    <name type="scientific">Chouioia cunea</name>
    <dbReference type="NCBI Taxonomy" id="1570515"/>
    <lineage>
        <taxon>Eukaryota</taxon>
        <taxon>Metazoa</taxon>
        <taxon>Ecdysozoa</taxon>
        <taxon>Arthropoda</taxon>
        <taxon>Hexapoda</taxon>
        <taxon>Insecta</taxon>
        <taxon>Pterygota</taxon>
        <taxon>Neoptera</taxon>
        <taxon>Endopterygota</taxon>
        <taxon>Hymenoptera</taxon>
        <taxon>Apocrita</taxon>
        <taxon>Proctotrupomorpha</taxon>
        <taxon>Chalcidoidea</taxon>
        <taxon>Eulophidae</taxon>
        <taxon>Tetrastichinae</taxon>
        <taxon>Chouioia</taxon>
    </lineage>
</organism>
<dbReference type="InterPro" id="IPR052192">
    <property type="entry name" value="Insect_Ionotropic_Sensory_Rcpt"/>
</dbReference>
<dbReference type="Gene3D" id="3.40.190.10">
    <property type="entry name" value="Periplasmic binding protein-like II"/>
    <property type="match status" value="1"/>
</dbReference>
<protein>
    <submittedName>
        <fullName evidence="12">Ionotropic receptor 75q2</fullName>
    </submittedName>
</protein>
<feature type="transmembrane region" description="Helical" evidence="9">
    <location>
        <begin position="412"/>
        <end position="436"/>
    </location>
</feature>
<keyword evidence="4 9" id="KW-0812">Transmembrane</keyword>
<evidence type="ECO:0000256" key="6">
    <source>
        <dbReference type="ARBA" id="ARBA00023136"/>
    </source>
</evidence>
<keyword evidence="10" id="KW-0732">Signal</keyword>
<evidence type="ECO:0000256" key="7">
    <source>
        <dbReference type="ARBA" id="ARBA00023170"/>
    </source>
</evidence>
<proteinExistence type="evidence at transcript level"/>
<dbReference type="AlphaFoldDB" id="A0A6B9CRM2"/>
<dbReference type="InterPro" id="IPR001320">
    <property type="entry name" value="Iontro_rcpt_C"/>
</dbReference>
<feature type="chain" id="PRO_5025694349" evidence="10">
    <location>
        <begin position="19"/>
        <end position="635"/>
    </location>
</feature>
<evidence type="ECO:0000259" key="11">
    <source>
        <dbReference type="Pfam" id="PF00060"/>
    </source>
</evidence>
<feature type="signal peptide" evidence="10">
    <location>
        <begin position="1"/>
        <end position="18"/>
    </location>
</feature>